<keyword evidence="10 15" id="KW-1278">Translocase</keyword>
<comment type="catalytic activity">
    <reaction evidence="14 15">
        <text>NAD(+) + NADPH + H(+)(in) = NADH + NADP(+) + H(+)(out)</text>
        <dbReference type="Rhea" id="RHEA:47992"/>
        <dbReference type="ChEBI" id="CHEBI:15378"/>
        <dbReference type="ChEBI" id="CHEBI:57540"/>
        <dbReference type="ChEBI" id="CHEBI:57783"/>
        <dbReference type="ChEBI" id="CHEBI:57945"/>
        <dbReference type="ChEBI" id="CHEBI:58349"/>
        <dbReference type="EC" id="7.1.1.1"/>
    </reaction>
</comment>
<dbReference type="PANTHER" id="PTHR44758:SF1">
    <property type="entry name" value="NAD(P) TRANSHYDROGENASE SUBUNIT BETA"/>
    <property type="match status" value="1"/>
</dbReference>
<evidence type="ECO:0000313" key="19">
    <source>
        <dbReference type="Proteomes" id="UP000267223"/>
    </source>
</evidence>
<evidence type="ECO:0000256" key="9">
    <source>
        <dbReference type="ARBA" id="ARBA00022857"/>
    </source>
</evidence>
<evidence type="ECO:0000256" key="5">
    <source>
        <dbReference type="ARBA" id="ARBA00014581"/>
    </source>
</evidence>
<feature type="transmembrane region" description="Helical" evidence="16">
    <location>
        <begin position="225"/>
        <end position="245"/>
    </location>
</feature>
<keyword evidence="6 15" id="KW-1003">Cell membrane</keyword>
<proteinExistence type="inferred from homology"/>
<comment type="caution">
    <text evidence="18">The sequence shown here is derived from an EMBL/GenBank/DDBJ whole genome shotgun (WGS) entry which is preliminary data.</text>
</comment>
<feature type="transmembrane region" description="Helical" evidence="16">
    <location>
        <begin position="6"/>
        <end position="25"/>
    </location>
</feature>
<protein>
    <recommendedName>
        <fullName evidence="5 15">NAD(P) transhydrogenase subunit beta</fullName>
        <ecNumber evidence="4 15">7.1.1.1</ecNumber>
    </recommendedName>
    <alternativeName>
        <fullName evidence="15">Nicotinamide nucleotide transhydrogenase subunit beta</fullName>
    </alternativeName>
</protein>
<dbReference type="EC" id="7.1.1.1" evidence="4 15"/>
<comment type="subcellular location">
    <subcellularLocation>
        <location evidence="2">Cell inner membrane</location>
        <topology evidence="2">Multi-pass membrane protein</topology>
    </subcellularLocation>
</comment>
<dbReference type="Pfam" id="PF02233">
    <property type="entry name" value="PNTB"/>
    <property type="match status" value="1"/>
</dbReference>
<feature type="transmembrane region" description="Helical" evidence="16">
    <location>
        <begin position="251"/>
        <end position="269"/>
    </location>
</feature>
<feature type="transmembrane region" description="Helical" evidence="16">
    <location>
        <begin position="196"/>
        <end position="218"/>
    </location>
</feature>
<dbReference type="GO" id="GO:0050661">
    <property type="term" value="F:NADP binding"/>
    <property type="evidence" value="ECO:0007669"/>
    <property type="project" value="InterPro"/>
</dbReference>
<feature type="transmembrane region" description="Helical" evidence="16">
    <location>
        <begin position="92"/>
        <end position="114"/>
    </location>
</feature>
<evidence type="ECO:0000256" key="6">
    <source>
        <dbReference type="ARBA" id="ARBA00022475"/>
    </source>
</evidence>
<comment type="similarity">
    <text evidence="3 15">Belongs to the PNT beta subunit family.</text>
</comment>
<evidence type="ECO:0000256" key="1">
    <source>
        <dbReference type="ARBA" id="ARBA00003943"/>
    </source>
</evidence>
<evidence type="ECO:0000256" key="7">
    <source>
        <dbReference type="ARBA" id="ARBA00022519"/>
    </source>
</evidence>
<dbReference type="GO" id="GO:0005886">
    <property type="term" value="C:plasma membrane"/>
    <property type="evidence" value="ECO:0007669"/>
    <property type="project" value="UniProtKB-SubCell"/>
</dbReference>
<organism evidence="18 19">
    <name type="scientific">Hanamia caeni</name>
    <dbReference type="NCBI Taxonomy" id="2294116"/>
    <lineage>
        <taxon>Bacteria</taxon>
        <taxon>Pseudomonadati</taxon>
        <taxon>Bacteroidota</taxon>
        <taxon>Chitinophagia</taxon>
        <taxon>Chitinophagales</taxon>
        <taxon>Chitinophagaceae</taxon>
        <taxon>Hanamia</taxon>
    </lineage>
</organism>
<keyword evidence="13 15" id="KW-0472">Membrane</keyword>
<evidence type="ECO:0000256" key="15">
    <source>
        <dbReference type="PIRNR" id="PIRNR000204"/>
    </source>
</evidence>
<dbReference type="InterPro" id="IPR029035">
    <property type="entry name" value="DHS-like_NAD/FAD-binding_dom"/>
</dbReference>
<evidence type="ECO:0000256" key="12">
    <source>
        <dbReference type="ARBA" id="ARBA00023027"/>
    </source>
</evidence>
<feature type="transmembrane region" description="Helical" evidence="16">
    <location>
        <begin position="64"/>
        <end position="80"/>
    </location>
</feature>
<evidence type="ECO:0000256" key="11">
    <source>
        <dbReference type="ARBA" id="ARBA00022989"/>
    </source>
</evidence>
<dbReference type="OrthoDB" id="9763786at2"/>
<evidence type="ECO:0000256" key="8">
    <source>
        <dbReference type="ARBA" id="ARBA00022692"/>
    </source>
</evidence>
<dbReference type="InterPro" id="IPR034300">
    <property type="entry name" value="PNTB-like"/>
</dbReference>
<feature type="transmembrane region" description="Helical" evidence="16">
    <location>
        <begin position="172"/>
        <end position="190"/>
    </location>
</feature>
<keyword evidence="12 15" id="KW-0520">NAD</keyword>
<comment type="function">
    <text evidence="1 15">The transhydrogenation between NADH and NADP is coupled to respiration and ATP hydrolysis and functions as a proton pump across the membrane.</text>
</comment>
<dbReference type="PIRSF" id="PIRSF000204">
    <property type="entry name" value="PNTB"/>
    <property type="match status" value="1"/>
</dbReference>
<gene>
    <name evidence="18" type="ORF">EFY79_09505</name>
</gene>
<name>A0A3M9NGH4_9BACT</name>
<dbReference type="GO" id="GO:0008750">
    <property type="term" value="F:proton-translocating NAD(P)+ transhydrogenase activity"/>
    <property type="evidence" value="ECO:0007669"/>
    <property type="project" value="UniProtKB-EC"/>
</dbReference>
<dbReference type="EMBL" id="RJJR01000007">
    <property type="protein sequence ID" value="RNI36555.1"/>
    <property type="molecule type" value="Genomic_DNA"/>
</dbReference>
<sequence>MALSILPVLYLIASITYIIGLKMLSKPSTARAGNLIAAAGMIVAIFATIFLYKFNGQSLGNYPWIFSAMIIGCIIGWLVAKKVKMTAMPELVSFFNGMGGACAALISIVEFDYLWRESRMDHALFSEVAHGGHYLAIIAGTIIGSVSFIGSMIAWGKLAGKFKDFSFKGQHLFNSIVLLLVLASAIYTWVSPANHANIYFFITVGLAILYGLFFVLPIGGADMPVVISLLNSFTGVAAACGGFLYDNKAMLTGGILVGAAGTLLTILMCRAMNRSLLNVLIGSFGGSAKAGPIANQAQGNIKEISVSDAAMLMAYAKKVIIVPGYGLAVAQAQHTCHELEKALEEKGVEVKYAIHPVAGRMPGHMNVLLAEADVNYDKLLEMELANEELKSTDVALILGANDVVNPAAKNDPSSPIYGMPIIEVELARQVIVNKRSMKPGYAGIENELFYHQKTSMLFGDAKKILQELLAELKNI</sequence>
<feature type="domain" description="NADP transhydrogenase beta-like" evidence="17">
    <location>
        <begin position="8"/>
        <end position="470"/>
    </location>
</feature>
<dbReference type="InterPro" id="IPR012136">
    <property type="entry name" value="NADH_DH_b"/>
</dbReference>
<feature type="transmembrane region" description="Helical" evidence="16">
    <location>
        <begin position="134"/>
        <end position="160"/>
    </location>
</feature>
<evidence type="ECO:0000256" key="4">
    <source>
        <dbReference type="ARBA" id="ARBA00012943"/>
    </source>
</evidence>
<dbReference type="PANTHER" id="PTHR44758">
    <property type="entry name" value="NAD(P) TRANSHYDROGENASE SUBUNIT BETA"/>
    <property type="match status" value="1"/>
</dbReference>
<feature type="transmembrane region" description="Helical" evidence="16">
    <location>
        <begin position="32"/>
        <end position="52"/>
    </location>
</feature>
<dbReference type="SUPFAM" id="SSF52467">
    <property type="entry name" value="DHS-like NAD/FAD-binding domain"/>
    <property type="match status" value="1"/>
</dbReference>
<keyword evidence="19" id="KW-1185">Reference proteome</keyword>
<keyword evidence="9 15" id="KW-0521">NADP</keyword>
<evidence type="ECO:0000256" key="16">
    <source>
        <dbReference type="SAM" id="Phobius"/>
    </source>
</evidence>
<accession>A0A3M9NGH4</accession>
<dbReference type="Gene3D" id="3.40.50.1220">
    <property type="entry name" value="TPP-binding domain"/>
    <property type="match status" value="1"/>
</dbReference>
<dbReference type="RefSeq" id="WP_123120473.1">
    <property type="nucleotide sequence ID" value="NZ_RJJR01000007.1"/>
</dbReference>
<reference evidence="18 19" key="1">
    <citation type="submission" date="2018-11" db="EMBL/GenBank/DDBJ databases">
        <title>Draft genome sequence of Ferruginibacter sp. BO-59.</title>
        <authorList>
            <person name="Im W.T."/>
        </authorList>
    </citation>
    <scope>NUCLEOTIDE SEQUENCE [LARGE SCALE GENOMIC DNA]</scope>
    <source>
        <strain evidence="18 19">BO-59</strain>
    </source>
</reference>
<evidence type="ECO:0000256" key="2">
    <source>
        <dbReference type="ARBA" id="ARBA00004429"/>
    </source>
</evidence>
<keyword evidence="11 16" id="KW-1133">Transmembrane helix</keyword>
<evidence type="ECO:0000256" key="10">
    <source>
        <dbReference type="ARBA" id="ARBA00022967"/>
    </source>
</evidence>
<keyword evidence="7 15" id="KW-0997">Cell inner membrane</keyword>
<evidence type="ECO:0000256" key="14">
    <source>
        <dbReference type="ARBA" id="ARBA00048202"/>
    </source>
</evidence>
<evidence type="ECO:0000256" key="13">
    <source>
        <dbReference type="ARBA" id="ARBA00023136"/>
    </source>
</evidence>
<dbReference type="AlphaFoldDB" id="A0A3M9NGH4"/>
<keyword evidence="8 16" id="KW-0812">Transmembrane</keyword>
<evidence type="ECO:0000256" key="3">
    <source>
        <dbReference type="ARBA" id="ARBA00007919"/>
    </source>
</evidence>
<evidence type="ECO:0000313" key="18">
    <source>
        <dbReference type="EMBL" id="RNI36555.1"/>
    </source>
</evidence>
<evidence type="ECO:0000259" key="17">
    <source>
        <dbReference type="Pfam" id="PF02233"/>
    </source>
</evidence>
<dbReference type="Proteomes" id="UP000267223">
    <property type="component" value="Unassembled WGS sequence"/>
</dbReference>